<evidence type="ECO:0000256" key="4">
    <source>
        <dbReference type="ARBA" id="ARBA00022989"/>
    </source>
</evidence>
<dbReference type="RefSeq" id="WP_090958106.1">
    <property type="nucleotide sequence ID" value="NZ_FOOA01000001.1"/>
</dbReference>
<evidence type="ECO:0000313" key="7">
    <source>
        <dbReference type="EMBL" id="MBB3934569.1"/>
    </source>
</evidence>
<organism evidence="7 8">
    <name type="scientific">Aureimonas phyllosphaerae</name>
    <dbReference type="NCBI Taxonomy" id="1166078"/>
    <lineage>
        <taxon>Bacteria</taxon>
        <taxon>Pseudomonadati</taxon>
        <taxon>Pseudomonadota</taxon>
        <taxon>Alphaproteobacteria</taxon>
        <taxon>Hyphomicrobiales</taxon>
        <taxon>Aurantimonadaceae</taxon>
        <taxon>Aureimonas</taxon>
    </lineage>
</organism>
<keyword evidence="4 6" id="KW-1133">Transmembrane helix</keyword>
<protein>
    <submittedName>
        <fullName evidence="7">Biotin transport system permease protein</fullName>
    </submittedName>
</protein>
<evidence type="ECO:0000256" key="1">
    <source>
        <dbReference type="ARBA" id="ARBA00004141"/>
    </source>
</evidence>
<evidence type="ECO:0000256" key="2">
    <source>
        <dbReference type="ARBA" id="ARBA00008564"/>
    </source>
</evidence>
<keyword evidence="8" id="KW-1185">Reference proteome</keyword>
<evidence type="ECO:0000313" key="8">
    <source>
        <dbReference type="Proteomes" id="UP000531216"/>
    </source>
</evidence>
<dbReference type="GO" id="GO:0005886">
    <property type="term" value="C:plasma membrane"/>
    <property type="evidence" value="ECO:0007669"/>
    <property type="project" value="TreeGrafter"/>
</dbReference>
<feature type="transmembrane region" description="Helical" evidence="6">
    <location>
        <begin position="12"/>
        <end position="34"/>
    </location>
</feature>
<evidence type="ECO:0000256" key="5">
    <source>
        <dbReference type="ARBA" id="ARBA00023136"/>
    </source>
</evidence>
<evidence type="ECO:0000256" key="6">
    <source>
        <dbReference type="SAM" id="Phobius"/>
    </source>
</evidence>
<dbReference type="CDD" id="cd16914">
    <property type="entry name" value="EcfT"/>
    <property type="match status" value="1"/>
</dbReference>
<dbReference type="Pfam" id="PF02361">
    <property type="entry name" value="CbiQ"/>
    <property type="match status" value="1"/>
</dbReference>
<feature type="transmembrane region" description="Helical" evidence="6">
    <location>
        <begin position="89"/>
        <end position="108"/>
    </location>
</feature>
<feature type="transmembrane region" description="Helical" evidence="6">
    <location>
        <begin position="66"/>
        <end position="83"/>
    </location>
</feature>
<dbReference type="EMBL" id="JACIDO010000001">
    <property type="protein sequence ID" value="MBB3934569.1"/>
    <property type="molecule type" value="Genomic_DNA"/>
</dbReference>
<comment type="caution">
    <text evidence="7">The sequence shown here is derived from an EMBL/GenBank/DDBJ whole genome shotgun (WGS) entry which is preliminary data.</text>
</comment>
<gene>
    <name evidence="7" type="ORF">GGR05_000680</name>
</gene>
<dbReference type="PANTHER" id="PTHR33514:SF13">
    <property type="entry name" value="PROTEIN ABCI12, CHLOROPLASTIC"/>
    <property type="match status" value="1"/>
</dbReference>
<proteinExistence type="inferred from homology"/>
<dbReference type="OrthoDB" id="5868344at2"/>
<dbReference type="PANTHER" id="PTHR33514">
    <property type="entry name" value="PROTEIN ABCI12, CHLOROPLASTIC"/>
    <property type="match status" value="1"/>
</dbReference>
<dbReference type="AlphaFoldDB" id="A0A7W6BRC0"/>
<comment type="subcellular location">
    <subcellularLocation>
        <location evidence="1">Membrane</location>
        <topology evidence="1">Multi-pass membrane protein</topology>
    </subcellularLocation>
</comment>
<dbReference type="InterPro" id="IPR003339">
    <property type="entry name" value="ABC/ECF_trnsptr_transmembrane"/>
</dbReference>
<feature type="transmembrane region" description="Helical" evidence="6">
    <location>
        <begin position="40"/>
        <end position="59"/>
    </location>
</feature>
<evidence type="ECO:0000256" key="3">
    <source>
        <dbReference type="ARBA" id="ARBA00022692"/>
    </source>
</evidence>
<accession>A0A7W6BRC0</accession>
<sequence length="196" mass="20188">MIADLYRPGASALHRAPAGAKLAGLAAIGTGLFVIPSLPLSSLAFVAALAAIGASGLGWRFAARSLRAALPVVLLVAAVQAWFAGWHEAALYGVRLAALLLLAGLVTATTRPSAIAETIAWLLRPLRAIGVDPARVGLAFGLAVRFVPVLASVAADIREAQAARGLDRSVFALAVPLTLRTLRMADEIAEAIDARS</sequence>
<keyword evidence="3 6" id="KW-0812">Transmembrane</keyword>
<dbReference type="Proteomes" id="UP000531216">
    <property type="component" value="Unassembled WGS sequence"/>
</dbReference>
<keyword evidence="5 6" id="KW-0472">Membrane</keyword>
<reference evidence="7 8" key="1">
    <citation type="submission" date="2020-08" db="EMBL/GenBank/DDBJ databases">
        <title>Genomic Encyclopedia of Type Strains, Phase IV (KMG-IV): sequencing the most valuable type-strain genomes for metagenomic binning, comparative biology and taxonomic classification.</title>
        <authorList>
            <person name="Goeker M."/>
        </authorList>
    </citation>
    <scope>NUCLEOTIDE SEQUENCE [LARGE SCALE GENOMIC DNA]</scope>
    <source>
        <strain evidence="7 8">DSM 25024</strain>
    </source>
</reference>
<comment type="similarity">
    <text evidence="2">Belongs to the CbiQ family.</text>
</comment>
<name>A0A7W6BRC0_9HYPH</name>